<feature type="compositionally biased region" description="Polar residues" evidence="1">
    <location>
        <begin position="179"/>
        <end position="189"/>
    </location>
</feature>
<name>A0ABD1T0X9_9LAMI</name>
<evidence type="ECO:0008006" key="4">
    <source>
        <dbReference type="Google" id="ProtNLM"/>
    </source>
</evidence>
<accession>A0ABD1T0X9</accession>
<dbReference type="EMBL" id="JBFOLK010000006">
    <property type="protein sequence ID" value="KAL2506361.1"/>
    <property type="molecule type" value="Genomic_DNA"/>
</dbReference>
<gene>
    <name evidence="2" type="ORF">Adt_21982</name>
</gene>
<feature type="compositionally biased region" description="Low complexity" evidence="1">
    <location>
        <begin position="164"/>
        <end position="178"/>
    </location>
</feature>
<organism evidence="2 3">
    <name type="scientific">Abeliophyllum distichum</name>
    <dbReference type="NCBI Taxonomy" id="126358"/>
    <lineage>
        <taxon>Eukaryota</taxon>
        <taxon>Viridiplantae</taxon>
        <taxon>Streptophyta</taxon>
        <taxon>Embryophyta</taxon>
        <taxon>Tracheophyta</taxon>
        <taxon>Spermatophyta</taxon>
        <taxon>Magnoliopsida</taxon>
        <taxon>eudicotyledons</taxon>
        <taxon>Gunneridae</taxon>
        <taxon>Pentapetalae</taxon>
        <taxon>asterids</taxon>
        <taxon>lamiids</taxon>
        <taxon>Lamiales</taxon>
        <taxon>Oleaceae</taxon>
        <taxon>Forsythieae</taxon>
        <taxon>Abeliophyllum</taxon>
    </lineage>
</organism>
<dbReference type="Proteomes" id="UP001604336">
    <property type="component" value="Unassembled WGS sequence"/>
</dbReference>
<dbReference type="AlphaFoldDB" id="A0ABD1T0X9"/>
<keyword evidence="3" id="KW-1185">Reference proteome</keyword>
<evidence type="ECO:0000313" key="3">
    <source>
        <dbReference type="Proteomes" id="UP001604336"/>
    </source>
</evidence>
<evidence type="ECO:0000256" key="1">
    <source>
        <dbReference type="SAM" id="MobiDB-lite"/>
    </source>
</evidence>
<protein>
    <recommendedName>
        <fullName evidence="4">Retrotransposon gag domain-containing protein</fullName>
    </recommendedName>
</protein>
<proteinExistence type="predicted"/>
<evidence type="ECO:0000313" key="2">
    <source>
        <dbReference type="EMBL" id="KAL2506361.1"/>
    </source>
</evidence>
<feature type="region of interest" description="Disordered" evidence="1">
    <location>
        <begin position="163"/>
        <end position="189"/>
    </location>
</feature>
<comment type="caution">
    <text evidence="2">The sequence shown here is derived from an EMBL/GenBank/DDBJ whole genome shotgun (WGS) entry which is preliminary data.</text>
</comment>
<reference evidence="3" key="1">
    <citation type="submission" date="2024-07" db="EMBL/GenBank/DDBJ databases">
        <title>Two chromosome-level genome assemblies of Korean endemic species Abeliophyllum distichum and Forsythia ovata (Oleaceae).</title>
        <authorList>
            <person name="Jang H."/>
        </authorList>
    </citation>
    <scope>NUCLEOTIDE SEQUENCE [LARGE SCALE GENOMIC DNA]</scope>
</reference>
<sequence length="239" mass="27789">MKNRSMKLQERFNGLLMKCPHHGYEKWHLCQYFLEGLLSYIQEWLMATSGGELMSKNATEIWSFFQKQADNSQQRSRSSRTEPKKRGIYEIRSNEPSSEIKEVKCMIEDISRKLTSLTANSPAEPDACTDQANALNMMRKPPYNPYSNTYNPGWRDHPNFSWSQGGQQDNAAGQAHQQTTRQFNPNFSQPKPWEEAIQKLTKATQDALEHQNHTITEFKNEVRTSQKLTGTIHLQYRRT</sequence>